<protein>
    <submittedName>
        <fullName evidence="1">Uncharacterized protein</fullName>
    </submittedName>
</protein>
<organism evidence="1 2">
    <name type="scientific">Pseudoalteromonas phenolica</name>
    <dbReference type="NCBI Taxonomy" id="161398"/>
    <lineage>
        <taxon>Bacteria</taxon>
        <taxon>Pseudomonadati</taxon>
        <taxon>Pseudomonadota</taxon>
        <taxon>Gammaproteobacteria</taxon>
        <taxon>Alteromonadales</taxon>
        <taxon>Pseudoalteromonadaceae</taxon>
        <taxon>Pseudoalteromonas</taxon>
    </lineage>
</organism>
<reference evidence="1 2" key="1">
    <citation type="submission" date="2015-11" db="EMBL/GenBank/DDBJ databases">
        <authorList>
            <person name="Zhang Y."/>
            <person name="Guo Z."/>
        </authorList>
    </citation>
    <scope>NUCLEOTIDE SEQUENCE [LARGE SCALE GENOMIC DNA]</scope>
    <source>
        <strain evidence="1 2">KCTC 12086</strain>
    </source>
</reference>
<dbReference type="PROSITE" id="PS51257">
    <property type="entry name" value="PROKAR_LIPOPROTEIN"/>
    <property type="match status" value="1"/>
</dbReference>
<dbReference type="AlphaFoldDB" id="A0A0S2K518"/>
<dbReference type="STRING" id="161398.PP2015_2670"/>
<dbReference type="PATRIC" id="fig|161398.10.peg.2726"/>
<proteinExistence type="predicted"/>
<sequence>MVKSLSYHASLITQHQGSFMKYPLLFLSCSFLTACGGGGSEPLSKDNTAPAVDDSAQCGGNFSAQRHFNKQETNIAYWQIEGDTLQTKPQVTYFTNRSSSLAETSYKGTTPLCELVANIFGADVTDTWQGSDNNSIKTGQQFKYTPELSVSFALPELSSLADWRAKGSPVSMPTNLLQSTLTVWYQNSDEQRFLQGDLSNNQKIVPLECDNNDFRILLSLDDVDEQLSSSLNPAYCEEVRSNNVTKTACLNASVQQENLIQSCRFAMTDIIIPNSQGSKTFVKLAAKTSANSDTGINVELTDININ</sequence>
<evidence type="ECO:0000313" key="2">
    <source>
        <dbReference type="Proteomes" id="UP000061457"/>
    </source>
</evidence>
<name>A0A0S2K518_9GAMM</name>
<dbReference type="EMBL" id="CP013187">
    <property type="protein sequence ID" value="ALO43157.1"/>
    <property type="molecule type" value="Genomic_DNA"/>
</dbReference>
<keyword evidence="2" id="KW-1185">Reference proteome</keyword>
<gene>
    <name evidence="1" type="ORF">PP2015_2670</name>
</gene>
<evidence type="ECO:0000313" key="1">
    <source>
        <dbReference type="EMBL" id="ALO43157.1"/>
    </source>
</evidence>
<dbReference type="Proteomes" id="UP000061457">
    <property type="component" value="Chromosome I"/>
</dbReference>
<accession>A0A0S2K518</accession>
<dbReference type="KEGG" id="pphe:PP2015_2670"/>